<protein>
    <submittedName>
        <fullName evidence="2">Uncharacterized protein</fullName>
    </submittedName>
</protein>
<feature type="compositionally biased region" description="Basic and acidic residues" evidence="1">
    <location>
        <begin position="192"/>
        <end position="209"/>
    </location>
</feature>
<name>A0AAE4FQS0_9CYAN</name>
<dbReference type="EMBL" id="JAVMIP010000004">
    <property type="protein sequence ID" value="MDS3860446.1"/>
    <property type="molecule type" value="Genomic_DNA"/>
</dbReference>
<feature type="compositionally biased region" description="Basic and acidic residues" evidence="1">
    <location>
        <begin position="250"/>
        <end position="260"/>
    </location>
</feature>
<evidence type="ECO:0000313" key="2">
    <source>
        <dbReference type="EMBL" id="MDS3860446.1"/>
    </source>
</evidence>
<evidence type="ECO:0000256" key="1">
    <source>
        <dbReference type="SAM" id="MobiDB-lite"/>
    </source>
</evidence>
<accession>A0AAE4FQS0</accession>
<dbReference type="AlphaFoldDB" id="A0AAE4FQS0"/>
<sequence>MPTPQSVSNIQSTKELFDYWYHKVIFRNHDLIESDNHLPAYEIRHECTNYDTLLKLPEVETLTGLERDRVYAIIKYQCTSKVLQRRASYFRQKSVEIRHELDQLNHQNQENKNWIEQLRRLLFSKDIEIKQLTAQIALLEAEKEVLQAESDQSSAYAELLKEVETLRKKFEKEKKRREELGKNNQSLGGRVAHTERYKRERNEAREQVTKLEQINRTLQNELNQLKGVPLRSEPNKSQRRLKKSPLATSELERDNPANGQ</sequence>
<organism evidence="2 3">
    <name type="scientific">Pseudocalidococcus azoricus BACA0444</name>
    <dbReference type="NCBI Taxonomy" id="2918990"/>
    <lineage>
        <taxon>Bacteria</taxon>
        <taxon>Bacillati</taxon>
        <taxon>Cyanobacteriota</taxon>
        <taxon>Cyanophyceae</taxon>
        <taxon>Acaryochloridales</taxon>
        <taxon>Thermosynechococcaceae</taxon>
        <taxon>Pseudocalidococcus</taxon>
        <taxon>Pseudocalidococcus azoricus</taxon>
    </lineage>
</organism>
<reference evidence="3" key="1">
    <citation type="submission" date="2023-07" db="EMBL/GenBank/DDBJ databases">
        <authorList>
            <person name="Luz R."/>
            <person name="Cordeiro R."/>
            <person name="Fonseca A."/>
            <person name="Goncalves V."/>
        </authorList>
    </citation>
    <scope>NUCLEOTIDE SEQUENCE [LARGE SCALE GENOMIC DNA]</scope>
    <source>
        <strain evidence="3">BACA0444</strain>
    </source>
</reference>
<gene>
    <name evidence="2" type="ORF">RIF25_06445</name>
</gene>
<comment type="caution">
    <text evidence="2">The sequence shown here is derived from an EMBL/GenBank/DDBJ whole genome shotgun (WGS) entry which is preliminary data.</text>
</comment>
<feature type="compositionally biased region" description="Polar residues" evidence="1">
    <location>
        <begin position="210"/>
        <end position="223"/>
    </location>
</feature>
<evidence type="ECO:0000313" key="3">
    <source>
        <dbReference type="Proteomes" id="UP001268256"/>
    </source>
</evidence>
<dbReference type="Proteomes" id="UP001268256">
    <property type="component" value="Unassembled WGS sequence"/>
</dbReference>
<feature type="region of interest" description="Disordered" evidence="1">
    <location>
        <begin position="173"/>
        <end position="260"/>
    </location>
</feature>
<proteinExistence type="predicted"/>
<keyword evidence="3" id="KW-1185">Reference proteome</keyword>
<dbReference type="RefSeq" id="WP_322877721.1">
    <property type="nucleotide sequence ID" value="NZ_JAVMIP010000004.1"/>
</dbReference>